<feature type="transmembrane region" description="Helical" evidence="2">
    <location>
        <begin position="875"/>
        <end position="894"/>
    </location>
</feature>
<protein>
    <recommendedName>
        <fullName evidence="4">Bacterial Ig-like domain-containing protein</fullName>
    </recommendedName>
</protein>
<feature type="transmembrane region" description="Helical" evidence="2">
    <location>
        <begin position="943"/>
        <end position="960"/>
    </location>
</feature>
<dbReference type="AlphaFoldDB" id="A0AAD4S082"/>
<feature type="transmembrane region" description="Helical" evidence="2">
    <location>
        <begin position="692"/>
        <end position="713"/>
    </location>
</feature>
<dbReference type="EMBL" id="JAJJMB010016680">
    <property type="protein sequence ID" value="KAI3845314.1"/>
    <property type="molecule type" value="Genomic_DNA"/>
</dbReference>
<evidence type="ECO:0000313" key="5">
    <source>
        <dbReference type="EMBL" id="KAI3845314.1"/>
    </source>
</evidence>
<evidence type="ECO:0000256" key="3">
    <source>
        <dbReference type="SAM" id="SignalP"/>
    </source>
</evidence>
<feature type="compositionally biased region" description="Low complexity" evidence="1">
    <location>
        <begin position="987"/>
        <end position="998"/>
    </location>
</feature>
<dbReference type="PANTHER" id="PTHR34677">
    <property type="match status" value="1"/>
</dbReference>
<feature type="compositionally biased region" description="Low complexity" evidence="1">
    <location>
        <begin position="1029"/>
        <end position="1048"/>
    </location>
</feature>
<accession>A0AAD4S082</accession>
<evidence type="ECO:0000256" key="2">
    <source>
        <dbReference type="SAM" id="Phobius"/>
    </source>
</evidence>
<feature type="transmembrane region" description="Helical" evidence="2">
    <location>
        <begin position="906"/>
        <end position="923"/>
    </location>
</feature>
<gene>
    <name evidence="5" type="ORF">MKW98_009380</name>
</gene>
<dbReference type="PROSITE" id="PS51257">
    <property type="entry name" value="PROKAR_LIPOPROTEIN"/>
    <property type="match status" value="1"/>
</dbReference>
<feature type="signal peptide" evidence="3">
    <location>
        <begin position="1"/>
        <end position="25"/>
    </location>
</feature>
<keyword evidence="2" id="KW-0472">Membrane</keyword>
<feature type="transmembrane region" description="Helical" evidence="2">
    <location>
        <begin position="660"/>
        <end position="680"/>
    </location>
</feature>
<keyword evidence="2" id="KW-0812">Transmembrane</keyword>
<feature type="transmembrane region" description="Helical" evidence="2">
    <location>
        <begin position="443"/>
        <end position="470"/>
    </location>
</feature>
<keyword evidence="3" id="KW-0732">Signal</keyword>
<organism evidence="5 6">
    <name type="scientific">Papaver atlanticum</name>
    <dbReference type="NCBI Taxonomy" id="357466"/>
    <lineage>
        <taxon>Eukaryota</taxon>
        <taxon>Viridiplantae</taxon>
        <taxon>Streptophyta</taxon>
        <taxon>Embryophyta</taxon>
        <taxon>Tracheophyta</taxon>
        <taxon>Spermatophyta</taxon>
        <taxon>Magnoliopsida</taxon>
        <taxon>Ranunculales</taxon>
        <taxon>Papaveraceae</taxon>
        <taxon>Papaveroideae</taxon>
        <taxon>Papaver</taxon>
    </lineage>
</organism>
<evidence type="ECO:0000259" key="4">
    <source>
        <dbReference type="Pfam" id="PF19078"/>
    </source>
</evidence>
<feature type="domain" description="Bacterial Ig-like" evidence="4">
    <location>
        <begin position="343"/>
        <end position="431"/>
    </location>
</feature>
<dbReference type="Pfam" id="PF19078">
    <property type="entry name" value="Big_12"/>
    <property type="match status" value="1"/>
</dbReference>
<feature type="transmembrane region" description="Helical" evidence="2">
    <location>
        <begin position="619"/>
        <end position="640"/>
    </location>
</feature>
<dbReference type="Proteomes" id="UP001202328">
    <property type="component" value="Unassembled WGS sequence"/>
</dbReference>
<comment type="caution">
    <text evidence="5">The sequence shown here is derived from an EMBL/GenBank/DDBJ whole genome shotgun (WGS) entry which is preliminary data.</text>
</comment>
<sequence length="1067" mass="119480">MGLIKLAWVLHLFLTLACLRTQCFAASNVSVNLVKTPLSISRRNNAKFVFEVLEGKDVCRNCSMKCKLDHLNSSNCEAKQVSYVGLQDGDHKFEVCINGYQGVRCATYNWTIDSVHPTAYVTASSPFTYAANVAVDISFTEPCTLGDGFGCASVNSCNLLVYGPGQVIPSSLKIQEPDLKFSLLVSLSTSVEYGRVVLVMDKNFCTDSAGNSFTRTKNSSFLVHFDRRSVLSNMIIHIPEMQLQLNNEMRTVQATNNYKSLHVYLYFSEPVLNSTKEIQRFIHTNQGLLHPIYGKSRGNRRFVFLVKDVPDVAVVTISVESSSIISRQGTPVSPISPVTFLYDSRRPSVKLSTTSNMRTKEDTVPVLIQFSDPVFNFNSSSLSISGGHFQSFRSISQSVYSVEIHADENLVSIRVLENTTRDVAGNSNLASNILYVRHYAVPLVSYVVSAFATAVFALTSLAAGLLTVATASIHSIKRSSRSSSLADPARILFRTACHIQVFALSRWLAVTLPVEYYEFTRDLQWSIPYLSLPWEGEYVRSVMVDSSPRSMPHSEFSKTYEPRLFANPRSGETKLDIAGLPLTPMEYKSFFVSQNLKPEAEYITDLNDSNGWREFERNIFWLAVFGGSLLLLHGLILILLKWKRNSEEKKYSGALVLPRFQIFLTILALPCICQASVFLIKGGETWQEIVGILLLGVLCFLLVVLLLFLSVGITMGKLLQYKEVHQEGQKFHWYQEIIRVTLGPGKRGQWTWKNQSNSVYLTMLGPLFEDLRGPPKYMLSQFVGGSHIRGDRIIVSDDENEDAEAPFIQKLFGILRIYYTFLESVKRVAIGVVAGLYSANNTSSTPTLALLCITSFQLFFLVLKKPFIKKRVQLVEIISVLCEVGIFATCLILIRREFSFGCETRIGIFMILLFLIGFTSQIISEWHALYKQIYRLGFGNKRFVSGLKTTLFGLLVIFIPRDLFKKLEDELQNGETGDPVSSTDQNRSSGSRKSSGGSADKPWLKRLSELAKSSFSKDGSGTSKDPSTSRFFWSGKRSGSSSLASSADFKSRSKTMYRDLEDIFSSR</sequence>
<keyword evidence="2" id="KW-1133">Transmembrane helix</keyword>
<keyword evidence="6" id="KW-1185">Reference proteome</keyword>
<name>A0AAD4S082_9MAGN</name>
<feature type="region of interest" description="Disordered" evidence="1">
    <location>
        <begin position="972"/>
        <end position="1051"/>
    </location>
</feature>
<evidence type="ECO:0000256" key="1">
    <source>
        <dbReference type="SAM" id="MobiDB-lite"/>
    </source>
</evidence>
<feature type="compositionally biased region" description="Polar residues" evidence="1">
    <location>
        <begin position="1011"/>
        <end position="1028"/>
    </location>
</feature>
<evidence type="ECO:0000313" key="6">
    <source>
        <dbReference type="Proteomes" id="UP001202328"/>
    </source>
</evidence>
<proteinExistence type="predicted"/>
<dbReference type="InterPro" id="IPR044048">
    <property type="entry name" value="Big_12"/>
</dbReference>
<reference evidence="5" key="1">
    <citation type="submission" date="2022-04" db="EMBL/GenBank/DDBJ databases">
        <title>A functionally conserved STORR gene fusion in Papaver species that diverged 16.8 million years ago.</title>
        <authorList>
            <person name="Catania T."/>
        </authorList>
    </citation>
    <scope>NUCLEOTIDE SEQUENCE</scope>
    <source>
        <strain evidence="5">S-188037</strain>
    </source>
</reference>
<feature type="chain" id="PRO_5042181373" description="Bacterial Ig-like domain-containing protein" evidence="3">
    <location>
        <begin position="26"/>
        <end position="1067"/>
    </location>
</feature>
<dbReference type="PANTHER" id="PTHR34677:SF1">
    <property type="entry name" value="TRANSMEMBRANE PROTEIN"/>
    <property type="match status" value="1"/>
</dbReference>
<feature type="compositionally biased region" description="Polar residues" evidence="1">
    <location>
        <begin position="973"/>
        <end position="986"/>
    </location>
</feature>